<feature type="signal peptide" evidence="1">
    <location>
        <begin position="1"/>
        <end position="30"/>
    </location>
</feature>
<organism evidence="2 3">
    <name type="scientific">Tectimicrobiota bacterium</name>
    <dbReference type="NCBI Taxonomy" id="2528274"/>
    <lineage>
        <taxon>Bacteria</taxon>
        <taxon>Pseudomonadati</taxon>
        <taxon>Nitrospinota/Tectimicrobiota group</taxon>
        <taxon>Candidatus Tectimicrobiota</taxon>
    </lineage>
</organism>
<dbReference type="EMBL" id="JACPRF010000440">
    <property type="protein sequence ID" value="MBI2878053.1"/>
    <property type="molecule type" value="Genomic_DNA"/>
</dbReference>
<gene>
    <name evidence="2" type="ORF">HYY20_14345</name>
</gene>
<feature type="chain" id="PRO_5038139687" description="ABC transporter substrate-binding protein" evidence="1">
    <location>
        <begin position="31"/>
        <end position="64"/>
    </location>
</feature>
<name>A0A932FXW5_UNCTE</name>
<proteinExistence type="predicted"/>
<evidence type="ECO:0008006" key="4">
    <source>
        <dbReference type="Google" id="ProtNLM"/>
    </source>
</evidence>
<evidence type="ECO:0000256" key="1">
    <source>
        <dbReference type="SAM" id="SignalP"/>
    </source>
</evidence>
<protein>
    <recommendedName>
        <fullName evidence="4">ABC transporter substrate-binding protein</fullName>
    </recommendedName>
</protein>
<reference evidence="2" key="1">
    <citation type="submission" date="2020-07" db="EMBL/GenBank/DDBJ databases">
        <title>Huge and variable diversity of episymbiotic CPR bacteria and DPANN archaea in groundwater ecosystems.</title>
        <authorList>
            <person name="He C.Y."/>
            <person name="Keren R."/>
            <person name="Whittaker M."/>
            <person name="Farag I.F."/>
            <person name="Doudna J."/>
            <person name="Cate J.H.D."/>
            <person name="Banfield J.F."/>
        </authorList>
    </citation>
    <scope>NUCLEOTIDE SEQUENCE</scope>
    <source>
        <strain evidence="2">NC_groundwater_672_Ag_B-0.1um_62_36</strain>
    </source>
</reference>
<evidence type="ECO:0000313" key="2">
    <source>
        <dbReference type="EMBL" id="MBI2878053.1"/>
    </source>
</evidence>
<dbReference type="Proteomes" id="UP000769766">
    <property type="component" value="Unassembled WGS sequence"/>
</dbReference>
<accession>A0A932FXW5</accession>
<comment type="caution">
    <text evidence="2">The sequence shown here is derived from an EMBL/GenBank/DDBJ whole genome shotgun (WGS) entry which is preliminary data.</text>
</comment>
<evidence type="ECO:0000313" key="3">
    <source>
        <dbReference type="Proteomes" id="UP000769766"/>
    </source>
</evidence>
<sequence>MTERRAWRRKIAMILAGSLLLPLFCGLAQGQEEDGVRHGATTTWNPLRYYVVDLLTGWFPNLEL</sequence>
<feature type="non-terminal residue" evidence="2">
    <location>
        <position position="64"/>
    </location>
</feature>
<keyword evidence="1" id="KW-0732">Signal</keyword>
<dbReference type="AlphaFoldDB" id="A0A932FXW5"/>